<name>A0A3P8SWZ0_AMPPE</name>
<dbReference type="Pfam" id="PF09532">
    <property type="entry name" value="FDF"/>
    <property type="match status" value="1"/>
</dbReference>
<feature type="region of interest" description="Disordered" evidence="4">
    <location>
        <begin position="83"/>
        <end position="108"/>
    </location>
</feature>
<feature type="region of interest" description="Disordered" evidence="4">
    <location>
        <begin position="337"/>
        <end position="411"/>
    </location>
</feature>
<feature type="compositionally biased region" description="Low complexity" evidence="4">
    <location>
        <begin position="390"/>
        <end position="399"/>
    </location>
</feature>
<dbReference type="InterPro" id="IPR025761">
    <property type="entry name" value="FFD_box"/>
</dbReference>
<dbReference type="Pfam" id="PF12701">
    <property type="entry name" value="LSM14"/>
    <property type="match status" value="1"/>
</dbReference>
<dbReference type="PROSITE" id="PS51536">
    <property type="entry name" value="TFG"/>
    <property type="match status" value="1"/>
</dbReference>
<feature type="compositionally biased region" description="Basic and acidic residues" evidence="4">
    <location>
        <begin position="246"/>
        <end position="259"/>
    </location>
</feature>
<evidence type="ECO:0000259" key="6">
    <source>
        <dbReference type="PROSITE" id="PS51513"/>
    </source>
</evidence>
<dbReference type="GO" id="GO:0000932">
    <property type="term" value="C:P-body"/>
    <property type="evidence" value="ECO:0007669"/>
    <property type="project" value="TreeGrafter"/>
</dbReference>
<dbReference type="InterPro" id="IPR025768">
    <property type="entry name" value="TFG_box"/>
</dbReference>
<dbReference type="PANTHER" id="PTHR13586">
    <property type="entry name" value="SCD6 PROTEIN-RELATED"/>
    <property type="match status" value="1"/>
</dbReference>
<feature type="short sequence motif" description="FFD box" evidence="2">
    <location>
        <begin position="324"/>
        <end position="340"/>
    </location>
</feature>
<dbReference type="SMART" id="SM01271">
    <property type="entry name" value="LSM14"/>
    <property type="match status" value="1"/>
</dbReference>
<evidence type="ECO:0000256" key="2">
    <source>
        <dbReference type="PROSITE-ProRule" id="PRU00846"/>
    </source>
</evidence>
<sequence>MSGGTPYLGSKISLISKAEIRYEGILYTIDTVALAKVRSFGTEDRPTDRPIPPRDDTFEYIIFRGSDIKDLTVCEPPKPTCSLPQDPAIVQSSMSSSSSSAGASAPTPFQSAVLTDSSTELRFLPTGQFSTSPLVSPQFGPVGVGRSSPSLDPLRKSPTLEQVIQNAPSAPASASTAQAPGLSRRSPATADSAVPGSDVQKGPKPESDQGRGEGRESSKRIPAPAGAPANRRGRGGGHRGRGRFNVRRDGPMKFEKDFDFESANAQFNKEEIDREFQSKLKLKDEKTEKSEKALNGEDKGDSGVETQNSEGNAEDECDPLGPNCYYDKSKSFFDNISCDDTRKANDKERRQTWAEERRMNAETFGIPLRQSRGRGGYRGRGGIFRGGRGRPASRGSFGPPQGGGAYRGGYRGNQAGREFADLSAYRVRTVSSDQLRWF</sequence>
<dbReference type="InterPro" id="IPR010920">
    <property type="entry name" value="LSM_dom_sf"/>
</dbReference>
<dbReference type="AlphaFoldDB" id="A0A3P8SWZ0"/>
<dbReference type="SMART" id="SM01199">
    <property type="entry name" value="FDF"/>
    <property type="match status" value="1"/>
</dbReference>
<dbReference type="PROSITE" id="PS51512">
    <property type="entry name" value="DFDF"/>
    <property type="match status" value="1"/>
</dbReference>
<feature type="compositionally biased region" description="Basic and acidic residues" evidence="4">
    <location>
        <begin position="268"/>
        <end position="302"/>
    </location>
</feature>
<proteinExistence type="inferred from homology"/>
<dbReference type="Ensembl" id="ENSAPET00000017564.1">
    <property type="protein sequence ID" value="ENSAPEP00000017084.1"/>
    <property type="gene ID" value="ENSAPEG00000012119.1"/>
</dbReference>
<feature type="domain" description="DFDF" evidence="5">
    <location>
        <begin position="246"/>
        <end position="282"/>
    </location>
</feature>
<dbReference type="SUPFAM" id="SSF50182">
    <property type="entry name" value="Sm-like ribonucleoproteins"/>
    <property type="match status" value="1"/>
</dbReference>
<evidence type="ECO:0000259" key="5">
    <source>
        <dbReference type="PROSITE" id="PS51512"/>
    </source>
</evidence>
<feature type="short sequence motif" description="TFG box" evidence="3">
    <location>
        <begin position="348"/>
        <end position="368"/>
    </location>
</feature>
<reference evidence="8" key="3">
    <citation type="submission" date="2025-09" db="UniProtKB">
        <authorList>
            <consortium name="Ensembl"/>
        </authorList>
    </citation>
    <scope>IDENTIFICATION</scope>
</reference>
<dbReference type="OMA" id="EQFSDMF"/>
<dbReference type="PANTHER" id="PTHR13586:SF0">
    <property type="entry name" value="TRAILER HITCH, ISOFORM H"/>
    <property type="match status" value="1"/>
</dbReference>
<reference evidence="8" key="2">
    <citation type="submission" date="2025-08" db="UniProtKB">
        <authorList>
            <consortium name="Ensembl"/>
        </authorList>
    </citation>
    <scope>IDENTIFICATION</scope>
</reference>
<protein>
    <submittedName>
        <fullName evidence="8">LSM14A mRNA processing body assembly factor a</fullName>
    </submittedName>
</protein>
<dbReference type="GO" id="GO:0034063">
    <property type="term" value="P:stress granule assembly"/>
    <property type="evidence" value="ECO:0007669"/>
    <property type="project" value="TreeGrafter"/>
</dbReference>
<comment type="similarity">
    <text evidence="1">Belongs to the LSM14 family.</text>
</comment>
<feature type="domain" description="FFD box profile" evidence="6">
    <location>
        <begin position="324"/>
        <end position="340"/>
    </location>
</feature>
<reference evidence="8 9" key="1">
    <citation type="submission" date="2018-03" db="EMBL/GenBank/DDBJ databases">
        <title>Finding Nemo's genes: A chromosome-scale reference assembly of the genome of the orange clownfish Amphiprion percula.</title>
        <authorList>
            <person name="Lehmann R."/>
        </authorList>
    </citation>
    <scope>NUCLEOTIDE SEQUENCE</scope>
</reference>
<feature type="compositionally biased region" description="Basic and acidic residues" evidence="4">
    <location>
        <begin position="201"/>
        <end position="219"/>
    </location>
</feature>
<dbReference type="InterPro" id="IPR019050">
    <property type="entry name" value="FDF_dom"/>
</dbReference>
<evidence type="ECO:0000313" key="9">
    <source>
        <dbReference type="Proteomes" id="UP000265080"/>
    </source>
</evidence>
<dbReference type="InterPro" id="IPR025762">
    <property type="entry name" value="DFDF"/>
</dbReference>
<feature type="compositionally biased region" description="Basic and acidic residues" evidence="4">
    <location>
        <begin position="339"/>
        <end position="360"/>
    </location>
</feature>
<dbReference type="Gene3D" id="2.30.30.100">
    <property type="match status" value="1"/>
</dbReference>
<accession>A0A3P8SWZ0</accession>
<dbReference type="Proteomes" id="UP000265080">
    <property type="component" value="Chromosome 4"/>
</dbReference>
<evidence type="ECO:0000256" key="3">
    <source>
        <dbReference type="PROSITE-ProRule" id="PRU00869"/>
    </source>
</evidence>
<evidence type="ECO:0000259" key="7">
    <source>
        <dbReference type="PROSITE" id="PS51536"/>
    </source>
</evidence>
<dbReference type="GO" id="GO:0003729">
    <property type="term" value="F:mRNA binding"/>
    <property type="evidence" value="ECO:0007669"/>
    <property type="project" value="TreeGrafter"/>
</dbReference>
<dbReference type="GO" id="GO:0033962">
    <property type="term" value="P:P-body assembly"/>
    <property type="evidence" value="ECO:0007669"/>
    <property type="project" value="TreeGrafter"/>
</dbReference>
<dbReference type="CDD" id="cd01736">
    <property type="entry name" value="LSm14_N"/>
    <property type="match status" value="1"/>
</dbReference>
<feature type="compositionally biased region" description="Basic residues" evidence="4">
    <location>
        <begin position="231"/>
        <end position="245"/>
    </location>
</feature>
<feature type="region of interest" description="Disordered" evidence="4">
    <location>
        <begin position="127"/>
        <end position="320"/>
    </location>
</feature>
<dbReference type="PROSITE" id="PS51513">
    <property type="entry name" value="FFD"/>
    <property type="match status" value="1"/>
</dbReference>
<organism evidence="8 9">
    <name type="scientific">Amphiprion percula</name>
    <name type="common">Orange clownfish</name>
    <name type="synonym">Lutjanus percula</name>
    <dbReference type="NCBI Taxonomy" id="161767"/>
    <lineage>
        <taxon>Eukaryota</taxon>
        <taxon>Metazoa</taxon>
        <taxon>Chordata</taxon>
        <taxon>Craniata</taxon>
        <taxon>Vertebrata</taxon>
        <taxon>Euteleostomi</taxon>
        <taxon>Actinopterygii</taxon>
        <taxon>Neopterygii</taxon>
        <taxon>Teleostei</taxon>
        <taxon>Neoteleostei</taxon>
        <taxon>Acanthomorphata</taxon>
        <taxon>Ovalentaria</taxon>
        <taxon>Pomacentridae</taxon>
        <taxon>Amphiprion</taxon>
    </lineage>
</organism>
<evidence type="ECO:0000256" key="4">
    <source>
        <dbReference type="SAM" id="MobiDB-lite"/>
    </source>
</evidence>
<dbReference type="InterPro" id="IPR025609">
    <property type="entry name" value="Lsm14-like_N"/>
</dbReference>
<feature type="compositionally biased region" description="Low complexity" evidence="4">
    <location>
        <begin position="167"/>
        <end position="180"/>
    </location>
</feature>
<feature type="compositionally biased region" description="Low complexity" evidence="4">
    <location>
        <begin position="92"/>
        <end position="105"/>
    </location>
</feature>
<dbReference type="GeneTree" id="ENSGT00940000154415"/>
<keyword evidence="9" id="KW-1185">Reference proteome</keyword>
<feature type="compositionally biased region" description="Gly residues" evidence="4">
    <location>
        <begin position="400"/>
        <end position="411"/>
    </location>
</feature>
<evidence type="ECO:0000256" key="1">
    <source>
        <dbReference type="ARBA" id="ARBA00010415"/>
    </source>
</evidence>
<feature type="compositionally biased region" description="Low complexity" evidence="4">
    <location>
        <begin position="220"/>
        <end position="230"/>
    </location>
</feature>
<evidence type="ECO:0000313" key="8">
    <source>
        <dbReference type="Ensembl" id="ENSAPEP00000017084.1"/>
    </source>
</evidence>
<feature type="domain" description="TFG box profile" evidence="7">
    <location>
        <begin position="348"/>
        <end position="368"/>
    </location>
</feature>